<dbReference type="SUPFAM" id="SSF46785">
    <property type="entry name" value="Winged helix' DNA-binding domain"/>
    <property type="match status" value="1"/>
</dbReference>
<dbReference type="InterPro" id="IPR050679">
    <property type="entry name" value="Bact_HTH_transcr_reg"/>
</dbReference>
<dbReference type="EMBL" id="AP019377">
    <property type="protein sequence ID" value="BBH95387.1"/>
    <property type="molecule type" value="Genomic_DNA"/>
</dbReference>
<accession>A0A455T4C2</accession>
<name>A0A455T4C2_9CHLR</name>
<proteinExistence type="predicted"/>
<sequence length="247" mass="27929">MPMLERSNPLPLYYQLKEVLKQQIRAGHLAPHTAIPSEPELVARYRVSRATVRQALTELVHEGLLYRQHGKGTFVCEPRVQQTLSELTSLSEDIRRRGKRPGGLLLVSELVRGSETVRERLRLLDEEQAIRLVRVRTADDVPIAYEVDYLPYPRATGIYQRAKELGEGSLYSMMASEGLTPYIAEQNVKAALPSAREAELLRIPPDEPGLRVTCTTFDQTGSPIAYSEVFYPGSRYEYMVTLRVAKS</sequence>
<dbReference type="InterPro" id="IPR000524">
    <property type="entry name" value="Tscrpt_reg_HTH_GntR"/>
</dbReference>
<dbReference type="PANTHER" id="PTHR44846">
    <property type="entry name" value="MANNOSYL-D-GLYCERATE TRANSPORT/METABOLISM SYSTEM REPRESSOR MNGR-RELATED"/>
    <property type="match status" value="1"/>
</dbReference>
<dbReference type="InterPro" id="IPR028978">
    <property type="entry name" value="Chorismate_lyase_/UTRA_dom_sf"/>
</dbReference>
<dbReference type="AlphaFoldDB" id="A0A455T4C2"/>
<dbReference type="InterPro" id="IPR036390">
    <property type="entry name" value="WH_DNA-bd_sf"/>
</dbReference>
<dbReference type="PROSITE" id="PS50949">
    <property type="entry name" value="HTH_GNTR"/>
    <property type="match status" value="1"/>
</dbReference>
<keyword evidence="1" id="KW-0805">Transcription regulation</keyword>
<dbReference type="Pfam" id="PF00392">
    <property type="entry name" value="GntR"/>
    <property type="match status" value="1"/>
</dbReference>
<gene>
    <name evidence="5" type="primary">yvoA_2</name>
    <name evidence="5" type="ORF">KTA_35860</name>
</gene>
<evidence type="ECO:0000256" key="1">
    <source>
        <dbReference type="ARBA" id="ARBA00023015"/>
    </source>
</evidence>
<dbReference type="GO" id="GO:0003700">
    <property type="term" value="F:DNA-binding transcription factor activity"/>
    <property type="evidence" value="ECO:0007669"/>
    <property type="project" value="InterPro"/>
</dbReference>
<dbReference type="Gene3D" id="1.10.10.10">
    <property type="entry name" value="Winged helix-like DNA-binding domain superfamily/Winged helix DNA-binding domain"/>
    <property type="match status" value="1"/>
</dbReference>
<dbReference type="SUPFAM" id="SSF64288">
    <property type="entry name" value="Chorismate lyase-like"/>
    <property type="match status" value="1"/>
</dbReference>
<organism evidence="5">
    <name type="scientific">Thermogemmatispora argillosa</name>
    <dbReference type="NCBI Taxonomy" id="2045280"/>
    <lineage>
        <taxon>Bacteria</taxon>
        <taxon>Bacillati</taxon>
        <taxon>Chloroflexota</taxon>
        <taxon>Ktedonobacteria</taxon>
        <taxon>Thermogemmatisporales</taxon>
        <taxon>Thermogemmatisporaceae</taxon>
        <taxon>Thermogemmatispora</taxon>
    </lineage>
</organism>
<dbReference type="GO" id="GO:0045892">
    <property type="term" value="P:negative regulation of DNA-templated transcription"/>
    <property type="evidence" value="ECO:0007669"/>
    <property type="project" value="TreeGrafter"/>
</dbReference>
<dbReference type="PRINTS" id="PR00035">
    <property type="entry name" value="HTHGNTR"/>
</dbReference>
<dbReference type="GO" id="GO:0003677">
    <property type="term" value="F:DNA binding"/>
    <property type="evidence" value="ECO:0007669"/>
    <property type="project" value="UniProtKB-KW"/>
</dbReference>
<dbReference type="CDD" id="cd07377">
    <property type="entry name" value="WHTH_GntR"/>
    <property type="match status" value="1"/>
</dbReference>
<evidence type="ECO:0000256" key="3">
    <source>
        <dbReference type="ARBA" id="ARBA00023163"/>
    </source>
</evidence>
<dbReference type="SMART" id="SM00866">
    <property type="entry name" value="UTRA"/>
    <property type="match status" value="1"/>
</dbReference>
<dbReference type="InterPro" id="IPR036388">
    <property type="entry name" value="WH-like_DNA-bd_sf"/>
</dbReference>
<dbReference type="PANTHER" id="PTHR44846:SF1">
    <property type="entry name" value="MANNOSYL-D-GLYCERATE TRANSPORT_METABOLISM SYSTEM REPRESSOR MNGR-RELATED"/>
    <property type="match status" value="1"/>
</dbReference>
<dbReference type="Pfam" id="PF07702">
    <property type="entry name" value="UTRA"/>
    <property type="match status" value="1"/>
</dbReference>
<dbReference type="InterPro" id="IPR011663">
    <property type="entry name" value="UTRA"/>
</dbReference>
<dbReference type="Gene3D" id="3.40.1410.10">
    <property type="entry name" value="Chorismate lyase-like"/>
    <property type="match status" value="1"/>
</dbReference>
<dbReference type="SMART" id="SM00345">
    <property type="entry name" value="HTH_GNTR"/>
    <property type="match status" value="1"/>
</dbReference>
<dbReference type="FunFam" id="1.10.10.10:FF:000079">
    <property type="entry name" value="GntR family transcriptional regulator"/>
    <property type="match status" value="1"/>
</dbReference>
<keyword evidence="2" id="KW-0238">DNA-binding</keyword>
<evidence type="ECO:0000259" key="4">
    <source>
        <dbReference type="PROSITE" id="PS50949"/>
    </source>
</evidence>
<evidence type="ECO:0000256" key="2">
    <source>
        <dbReference type="ARBA" id="ARBA00023125"/>
    </source>
</evidence>
<reference evidence="5" key="1">
    <citation type="submission" date="2018-12" db="EMBL/GenBank/DDBJ databases">
        <title>Novel natural products biosynthetic potential of the class Ktedonobacteria.</title>
        <authorList>
            <person name="Zheng Y."/>
            <person name="Saitou A."/>
            <person name="Wang C.M."/>
            <person name="Toyoda A."/>
            <person name="Minakuchi Y."/>
            <person name="Sekiguchi Y."/>
            <person name="Ueda K."/>
            <person name="Takano H."/>
            <person name="Sakai Y."/>
            <person name="Yokota A."/>
            <person name="Yabe S."/>
        </authorList>
    </citation>
    <scope>NUCLEOTIDE SEQUENCE</scope>
    <source>
        <strain evidence="5">A3-2</strain>
    </source>
</reference>
<evidence type="ECO:0000313" key="5">
    <source>
        <dbReference type="EMBL" id="BBH95387.1"/>
    </source>
</evidence>
<protein>
    <submittedName>
        <fullName evidence="5">HTH-type transcriptional repressor YvoA</fullName>
    </submittedName>
</protein>
<feature type="domain" description="HTH gntR-type" evidence="4">
    <location>
        <begin position="10"/>
        <end position="78"/>
    </location>
</feature>
<keyword evidence="3" id="KW-0804">Transcription</keyword>